<sequence length="159" mass="17103">MSRGAPEPGIVLPSKDDPVVTAASAAIGGPAGRRLLVERRWLTPVRVMLLLAVVTALFGLAGKQHCRAEGWTSSNMYFHACYSDVPALYSGRGLDQGVFPYLDEVLPEGVERVEYPVLTGVLMWVEAKLVPDGAADRATTYFDINFLVVTGLLLATVAL</sequence>
<comment type="caution">
    <text evidence="1">The sequence shown here is derived from an EMBL/GenBank/DDBJ whole genome shotgun (WGS) entry which is preliminary data.</text>
</comment>
<dbReference type="Proteomes" id="UP000800981">
    <property type="component" value="Unassembled WGS sequence"/>
</dbReference>
<organism evidence="1 2">
    <name type="scientific">Motilibacter deserti</name>
    <dbReference type="NCBI Taxonomy" id="2714956"/>
    <lineage>
        <taxon>Bacteria</taxon>
        <taxon>Bacillati</taxon>
        <taxon>Actinomycetota</taxon>
        <taxon>Actinomycetes</taxon>
        <taxon>Motilibacterales</taxon>
        <taxon>Motilibacteraceae</taxon>
        <taxon>Motilibacter</taxon>
    </lineage>
</organism>
<gene>
    <name evidence="1" type="ORF">G9H71_22965</name>
</gene>
<reference evidence="1 2" key="1">
    <citation type="submission" date="2020-03" db="EMBL/GenBank/DDBJ databases">
        <title>Two novel Motilibacter sp.</title>
        <authorList>
            <person name="Liu S."/>
        </authorList>
    </citation>
    <scope>NUCLEOTIDE SEQUENCE [LARGE SCALE GENOMIC DNA]</scope>
    <source>
        <strain evidence="1 2">E257</strain>
    </source>
</reference>
<dbReference type="EMBL" id="JAANNP010000263">
    <property type="protein sequence ID" value="NHC16645.1"/>
    <property type="molecule type" value="Genomic_DNA"/>
</dbReference>
<feature type="non-terminal residue" evidence="1">
    <location>
        <position position="159"/>
    </location>
</feature>
<protein>
    <submittedName>
        <fullName evidence="1">Uncharacterized protein</fullName>
    </submittedName>
</protein>
<name>A0ABX0H190_9ACTN</name>
<accession>A0ABX0H190</accession>
<keyword evidence="2" id="KW-1185">Reference proteome</keyword>
<evidence type="ECO:0000313" key="2">
    <source>
        <dbReference type="Proteomes" id="UP000800981"/>
    </source>
</evidence>
<proteinExistence type="predicted"/>
<evidence type="ECO:0000313" key="1">
    <source>
        <dbReference type="EMBL" id="NHC16645.1"/>
    </source>
</evidence>